<reference evidence="2 3" key="1">
    <citation type="submission" date="2013-11" db="EMBL/GenBank/DDBJ databases">
        <title>Complete genome sequence of Clostridum sp. M2/40.</title>
        <authorList>
            <person name="Wibberg D."/>
            <person name="Puehler A."/>
            <person name="Schlueter A."/>
        </authorList>
    </citation>
    <scope>NUCLEOTIDE SEQUENCE [LARGE SCALE GENOMIC DNA]</scope>
    <source>
        <strain evidence="3">M2/40</strain>
    </source>
</reference>
<name>W6S734_9CLOT</name>
<evidence type="ECO:0000259" key="1">
    <source>
        <dbReference type="Pfam" id="PF06445"/>
    </source>
</evidence>
<keyword evidence="3" id="KW-1185">Reference proteome</keyword>
<protein>
    <submittedName>
        <fullName evidence="2">AraC-family transcriptional regulator</fullName>
    </submittedName>
</protein>
<dbReference type="eggNOG" id="COG3708">
    <property type="taxonomic scope" value="Bacteria"/>
</dbReference>
<dbReference type="HOGENOM" id="CLU_2715212_0_0_9"/>
<accession>W6S734</accession>
<dbReference type="InterPro" id="IPR029442">
    <property type="entry name" value="GyrI-like"/>
</dbReference>
<dbReference type="Gene3D" id="3.20.80.10">
    <property type="entry name" value="Regulatory factor, effector binding domain"/>
    <property type="match status" value="1"/>
</dbReference>
<dbReference type="InterPro" id="IPR011256">
    <property type="entry name" value="Reg_factor_effector_dom_sf"/>
</dbReference>
<dbReference type="Proteomes" id="UP000019426">
    <property type="component" value="Chromosome M2/40_rep2"/>
</dbReference>
<dbReference type="STRING" id="1216932.CM240_3105"/>
<dbReference type="KEGG" id="clt:CM240_3105"/>
<feature type="domain" description="GyrI-like small molecule binding" evidence="1">
    <location>
        <begin position="1"/>
        <end position="67"/>
    </location>
</feature>
<dbReference type="AlphaFoldDB" id="W6S734"/>
<evidence type="ECO:0000313" key="2">
    <source>
        <dbReference type="EMBL" id="CDM70222.1"/>
    </source>
</evidence>
<organism evidence="2 3">
    <name type="scientific">Clostridium bornimense</name>
    <dbReference type="NCBI Taxonomy" id="1216932"/>
    <lineage>
        <taxon>Bacteria</taxon>
        <taxon>Bacillati</taxon>
        <taxon>Bacillota</taxon>
        <taxon>Clostridia</taxon>
        <taxon>Eubacteriales</taxon>
        <taxon>Clostridiaceae</taxon>
        <taxon>Clostridium</taxon>
    </lineage>
</organism>
<dbReference type="Pfam" id="PF06445">
    <property type="entry name" value="GyrI-like"/>
    <property type="match status" value="1"/>
</dbReference>
<dbReference type="PATRIC" id="fig|1216932.3.peg.3071"/>
<dbReference type="SUPFAM" id="SSF55136">
    <property type="entry name" value="Probable bacterial effector-binding domain"/>
    <property type="match status" value="1"/>
</dbReference>
<proteinExistence type="predicted"/>
<gene>
    <name evidence="2" type="ORF">CM240_3105</name>
</gene>
<evidence type="ECO:0000313" key="3">
    <source>
        <dbReference type="Proteomes" id="UP000019426"/>
    </source>
</evidence>
<dbReference type="EMBL" id="HG917869">
    <property type="protein sequence ID" value="CDM70222.1"/>
    <property type="molecule type" value="Genomic_DNA"/>
</dbReference>
<sequence length="72" mass="8154">MDELIISSSTWEIFSGQGTNTSIQELEKRIITEWIPTSGYEYGNAPDIEVYFNADPVNAKCEVWIPVVKKNS</sequence>